<evidence type="ECO:0000256" key="14">
    <source>
        <dbReference type="SAM" id="MobiDB-lite"/>
    </source>
</evidence>
<dbReference type="Proteomes" id="UP000198517">
    <property type="component" value="Unassembled WGS sequence"/>
</dbReference>
<dbReference type="Pfam" id="PF18541">
    <property type="entry name" value="RuvC_III"/>
    <property type="match status" value="1"/>
</dbReference>
<keyword evidence="13" id="KW-0175">Coiled coil</keyword>
<dbReference type="InterPro" id="IPR036397">
    <property type="entry name" value="RNaseH_sf"/>
</dbReference>
<feature type="binding site" evidence="12">
    <location>
        <position position="712"/>
    </location>
    <ligand>
        <name>Mg(2+)</name>
        <dbReference type="ChEBI" id="CHEBI:18420"/>
        <label>2</label>
    </ligand>
</feature>
<reference evidence="16 17" key="1">
    <citation type="submission" date="2016-10" db="EMBL/GenBank/DDBJ databases">
        <authorList>
            <person name="de Groot N.N."/>
        </authorList>
    </citation>
    <scope>NUCLEOTIDE SEQUENCE [LARGE SCALE GENOMIC DNA]</scope>
    <source>
        <strain evidence="16 17">DSM 24015</strain>
    </source>
</reference>
<feature type="binding site" evidence="12">
    <location>
        <position position="708"/>
    </location>
    <ligand>
        <name>Mg(2+)</name>
        <dbReference type="ChEBI" id="CHEBI:18420"/>
        <label>1</label>
    </ligand>
</feature>
<keyword evidence="6 12" id="KW-0460">Magnesium</keyword>
<keyword evidence="8 12" id="KW-0051">Antiviral defense</keyword>
<dbReference type="Gene3D" id="3.30.420.10">
    <property type="entry name" value="Ribonuclease H-like superfamily/Ribonuclease H"/>
    <property type="match status" value="3"/>
</dbReference>
<dbReference type="NCBIfam" id="TIGR01865">
    <property type="entry name" value="cas_Csn1"/>
    <property type="match status" value="2"/>
</dbReference>
<dbReference type="OrthoDB" id="9777169at2"/>
<keyword evidence="5 12" id="KW-0378">Hydrolase</keyword>
<evidence type="ECO:0000256" key="7">
    <source>
        <dbReference type="ARBA" id="ARBA00022884"/>
    </source>
</evidence>
<feature type="binding site" evidence="12">
    <location>
        <position position="712"/>
    </location>
    <ligand>
        <name>Mg(2+)</name>
        <dbReference type="ChEBI" id="CHEBI:18420"/>
        <label>1</label>
    </ligand>
</feature>
<dbReference type="GO" id="GO:0046872">
    <property type="term" value="F:metal ion binding"/>
    <property type="evidence" value="ECO:0007669"/>
    <property type="project" value="UniProtKB-UniRule"/>
</dbReference>
<keyword evidence="4 12" id="KW-0255">Endonuclease</keyword>
<evidence type="ECO:0000256" key="12">
    <source>
        <dbReference type="HAMAP-Rule" id="MF_01480"/>
    </source>
</evidence>
<keyword evidence="2 12" id="KW-0540">Nuclease</keyword>
<dbReference type="GO" id="GO:0016787">
    <property type="term" value="F:hydrolase activity"/>
    <property type="evidence" value="ECO:0007669"/>
    <property type="project" value="UniProtKB-KW"/>
</dbReference>
<dbReference type="STRING" id="1071918.SAMN05421544_1126"/>
<evidence type="ECO:0000256" key="6">
    <source>
        <dbReference type="ARBA" id="ARBA00022842"/>
    </source>
</evidence>
<feature type="binding site" evidence="12">
    <location>
        <position position="962"/>
    </location>
    <ligand>
        <name>Mg(2+)</name>
        <dbReference type="ChEBI" id="CHEBI:18420"/>
        <label>2</label>
    </ligand>
</feature>
<dbReference type="EMBL" id="FNAS01000012">
    <property type="protein sequence ID" value="SDE53522.1"/>
    <property type="molecule type" value="Genomic_DNA"/>
</dbReference>
<feature type="region of interest" description="Disordered" evidence="14">
    <location>
        <begin position="47"/>
        <end position="67"/>
    </location>
</feature>
<dbReference type="GO" id="GO:0003677">
    <property type="term" value="F:DNA binding"/>
    <property type="evidence" value="ECO:0007669"/>
    <property type="project" value="UniProtKB-UniRule"/>
</dbReference>
<evidence type="ECO:0000256" key="2">
    <source>
        <dbReference type="ARBA" id="ARBA00022722"/>
    </source>
</evidence>
<feature type="active site" description="For RuvC-like nuclease domain" evidence="12">
    <location>
        <position position="10"/>
    </location>
</feature>
<evidence type="ECO:0000256" key="4">
    <source>
        <dbReference type="ARBA" id="ARBA00022759"/>
    </source>
</evidence>
<keyword evidence="17" id="KW-1185">Reference proteome</keyword>
<evidence type="ECO:0000256" key="5">
    <source>
        <dbReference type="ARBA" id="ARBA00022801"/>
    </source>
</evidence>
<dbReference type="GO" id="GO:0003723">
    <property type="term" value="F:RNA binding"/>
    <property type="evidence" value="ECO:0007669"/>
    <property type="project" value="UniProtKB-UniRule"/>
</dbReference>
<keyword evidence="9 12" id="KW-0238">DNA-binding</keyword>
<evidence type="ECO:0000256" key="10">
    <source>
        <dbReference type="ARBA" id="ARBA00023211"/>
    </source>
</evidence>
<dbReference type="HAMAP" id="MF_01480">
    <property type="entry name" value="Cas9"/>
    <property type="match status" value="1"/>
</dbReference>
<comment type="similarity">
    <text evidence="12">Belongs to the CRISPR-associated Cas9 family.</text>
</comment>
<comment type="cofactor">
    <cofactor evidence="1 12">
        <name>Mg(2+)</name>
        <dbReference type="ChEBI" id="CHEBI:18420"/>
    </cofactor>
</comment>
<keyword evidence="3 12" id="KW-0479">Metal-binding</keyword>
<dbReference type="InterPro" id="IPR041383">
    <property type="entry name" value="RuvC_III"/>
</dbReference>
<feature type="binding site" evidence="12">
    <location>
        <position position="10"/>
    </location>
    <ligand>
        <name>Mg(2+)</name>
        <dbReference type="ChEBI" id="CHEBI:18420"/>
        <label>1</label>
    </ligand>
</feature>
<dbReference type="Pfam" id="PF13395">
    <property type="entry name" value="HNH_4"/>
    <property type="match status" value="1"/>
</dbReference>
<feature type="coiled-coil region" evidence="13">
    <location>
        <begin position="706"/>
        <end position="740"/>
    </location>
</feature>
<feature type="binding site" evidence="12">
    <location>
        <position position="10"/>
    </location>
    <ligand>
        <name>Mg(2+)</name>
        <dbReference type="ChEBI" id="CHEBI:18420"/>
        <label>2</label>
    </ligand>
</feature>
<proteinExistence type="inferred from homology"/>
<dbReference type="GO" id="GO:0051607">
    <property type="term" value="P:defense response to virus"/>
    <property type="evidence" value="ECO:0007669"/>
    <property type="project" value="UniProtKB-UniRule"/>
</dbReference>
<evidence type="ECO:0000256" key="13">
    <source>
        <dbReference type="SAM" id="Coils"/>
    </source>
</evidence>
<keyword evidence="10" id="KW-0464">Manganese</keyword>
<comment type="function">
    <text evidence="12">CRISPR (clustered regularly interspaced short palindromic repeat) is an adaptive immune system that provides protection against mobile genetic elements (viruses, transposable elements and conjugative plasmids). CRISPR clusters contain spacers, sequences complementary to antecedent mobile elements, and target invading nucleic acids. CRISPR clusters are transcribed and processed into CRISPR RNA (crRNA). In type II CRISPR systems correct processing of pre-crRNA requires a trans-encoded small RNA (tracrRNA), endogenous ribonuclease 3 (rnc) and this protein. The tracrRNA serves as a guide for ribonuclease 3-aided processing of pre-crRNA. Subsequently Cas9/crRNA/tracrRNA endonucleolytically cleaves linear or circular dsDNA target complementary to the spacer; Cas9 is inactive in the absence of the 2 guide RNAs (gRNA). Cas9 recognizes the protospacer adjacent motif (PAM) in the CRISPR repeat sequences to help distinguish self versus nonself, as targets within the bacterial CRISPR locus do not have PAMs. PAM recognition is also required for catalytic activity.</text>
</comment>
<organism evidence="16 17">
    <name type="scientific">Riemerella columbipharyngis</name>
    <dbReference type="NCBI Taxonomy" id="1071918"/>
    <lineage>
        <taxon>Bacteria</taxon>
        <taxon>Pseudomonadati</taxon>
        <taxon>Bacteroidota</taxon>
        <taxon>Flavobacteriia</taxon>
        <taxon>Flavobacteriales</taxon>
        <taxon>Weeksellaceae</taxon>
        <taxon>Riemerella</taxon>
    </lineage>
</organism>
<dbReference type="InterPro" id="IPR028629">
    <property type="entry name" value="Cas9"/>
</dbReference>
<dbReference type="InterPro" id="IPR033114">
    <property type="entry name" value="HNH_CAS9"/>
</dbReference>
<dbReference type="InterPro" id="IPR003615">
    <property type="entry name" value="HNH_nuc"/>
</dbReference>
<protein>
    <recommendedName>
        <fullName evidence="12">CRISPR-associated endonuclease Cas9</fullName>
        <ecNumber evidence="12">3.1.-.-</ecNumber>
    </recommendedName>
</protein>
<gene>
    <name evidence="12" type="primary">cas9</name>
    <name evidence="16" type="ORF">SAMN05421544_1126</name>
</gene>
<evidence type="ECO:0000259" key="15">
    <source>
        <dbReference type="PROSITE" id="PS51749"/>
    </source>
</evidence>
<dbReference type="GO" id="GO:0043571">
    <property type="term" value="P:maintenance of CRISPR repeat elements"/>
    <property type="evidence" value="ECO:0007669"/>
    <property type="project" value="UniProtKB-UniRule"/>
</dbReference>
<evidence type="ECO:0000313" key="17">
    <source>
        <dbReference type="Proteomes" id="UP000198517"/>
    </source>
</evidence>
<evidence type="ECO:0000256" key="3">
    <source>
        <dbReference type="ARBA" id="ARBA00022723"/>
    </source>
</evidence>
<feature type="domain" description="HNH Cas9-type" evidence="15">
    <location>
        <begin position="716"/>
        <end position="875"/>
    </location>
</feature>
<feature type="active site" description="Proton acceptor for HNH nuclease domain" evidence="12">
    <location>
        <position position="792"/>
    </location>
</feature>
<evidence type="ECO:0000256" key="9">
    <source>
        <dbReference type="ARBA" id="ARBA00023125"/>
    </source>
</evidence>
<dbReference type="PROSITE" id="PS51749">
    <property type="entry name" value="HNH_CAS9"/>
    <property type="match status" value="1"/>
</dbReference>
<evidence type="ECO:0000256" key="11">
    <source>
        <dbReference type="ARBA" id="ARBA00046380"/>
    </source>
</evidence>
<evidence type="ECO:0000256" key="8">
    <source>
        <dbReference type="ARBA" id="ARBA00023118"/>
    </source>
</evidence>
<comment type="subunit">
    <text evidence="11 12">Monomer. Binds crRNA and tracrRNA.</text>
</comment>
<dbReference type="RefSeq" id="WP_092736981.1">
    <property type="nucleotide sequence ID" value="NZ_FNAS01000012.1"/>
</dbReference>
<evidence type="ECO:0000256" key="1">
    <source>
        <dbReference type="ARBA" id="ARBA00001946"/>
    </source>
</evidence>
<accession>A0A1G7DPY2</accession>
<comment type="domain">
    <text evidence="12">Has 2 endonuclease domains. The discontinuous RuvC-like domain cleaves the target DNA noncomplementary to crRNA while the HNH nuclease domain cleaves the target DNA complementary to crRNA.</text>
</comment>
<keyword evidence="7 12" id="KW-0694">RNA-binding</keyword>
<name>A0A1G7DPY2_9FLAO</name>
<dbReference type="EC" id="3.1.-.-" evidence="12"/>
<evidence type="ECO:0000313" key="16">
    <source>
        <dbReference type="EMBL" id="SDE53522.1"/>
    </source>
</evidence>
<sequence>MKPKRILGLDLGTNSIGWALVEESASIEQPSKIVKLGVRVNPLTTDEKNNFEAGKPLSTNADRTTKRGARRNLQRYKLRRENLIQLLIEHHLINKNTPLTEIGKGSTYETLSLRAKATKEKISLEEFARVLLAINKKRGYKSSRKVNNEEEGQAIDGMAVAKKLYDEQLTPGQYVYSLLSQNKKYVPDFYRSDLKTEFDKVWHFQKQFYPEILSDELYKALQDKNKTQTWAICKHPFQIEGITLKEKGAELKKKKYELRSLALSEQFDLERLAIVLQEINNNLNQSSGYLGAISDRSKELYFNKETVGEYLWKQIQKNPHTSLKNQVFYRQDYLDEFEQIWATQAKFHSQLTDELKEQVRDVVIFYQRKLKSQKGLLSFCQFESQIQKYTDPETGKEKKRTIGRRVAPKSSPLFQEFKIWQNLANLTFEKTKASDEKSPLAQKEKNIYVLNEEDRQALFEELNLRGNLSQKEVFKFLGLREKEWRTNFPQGIQGNRTNAVLMNAYKNILEAEGYAFDWEKKTAPEIKEEIKSIFSSVGINPEIIYFKASLEDTAFEMQPAYQLWHLLYATEEDDKISEEDKLVYGNSAVRLKKKLVEKFGFTPEQAKWVANVPLQDDYGNLSTKAMRNIIPYLEAGHEYSDACELAGYNHSNSLTKEENENRELKEALELLPKNSLRNPVVEKILNQMANVVNQIIAAYGKPDKVRIELARELKKSAQEREKMTKQINAATKQNEEYRKILTKEFGIPNPTRNDVIRYRLWLELENNAFKDIFSNKQIKKEDLFSSKIDIEHIIPKALLYDDSFSNKTLAFKDINLKKANRTGYDFISEDYHENLDDYVQRVEMLYNGGAISRAKKEKLLKPQKDLSEGFIERDLRNTQYIAKKAKNMLLEAFREVEATSGSVTDKLREDWGLINVMKELNLPKYKALGLTQKEQRFDIGRGETKEVEVITDWTKRNDHRHHAMDALTVAFTKLNHTQYLNRVNTANDDSIDNEKIIERVNGKKQFIPPMPHFRSEAKKHLEEVLVSIKNKNKVFTINKNHTKGGKNEPQKVKTPRGQLHKETVYGKAKVPMSKPTKISKKFPLEQAKLIINPKEKEAVLKHLALYDNDPQIAFDTKTLKKNPLLLSDEPLKEVLCFEEIFTIRKEISPDLKIDKVMDEKIRQILKKRLSAYDNDAKKAFSDLDKNPIWLNEEKGICIKRVTITGVSNAEALHYQKDHLGQEILDEKGNRKPIDFVSTGNNHHIAIYEDTEGKLQEKVVSFFEAIAKANQGLPVIDKEFNKDLGWKFLFTMKQNEMFVFPNDDFDINEIDLLDDKNASLISKHLFRVQKIGSKDYTFRHHLETTVDAKSELKDIAYKRINSLEPLHNIKKVRINHIGKIVQVGEY</sequence>
<dbReference type="GO" id="GO:0004519">
    <property type="term" value="F:endonuclease activity"/>
    <property type="evidence" value="ECO:0007669"/>
    <property type="project" value="UniProtKB-UniRule"/>
</dbReference>